<dbReference type="InterPro" id="IPR011990">
    <property type="entry name" value="TPR-like_helical_dom_sf"/>
</dbReference>
<dbReference type="PROSITE" id="PS50005">
    <property type="entry name" value="TPR"/>
    <property type="match status" value="3"/>
</dbReference>
<evidence type="ECO:0000256" key="2">
    <source>
        <dbReference type="ARBA" id="ARBA00022803"/>
    </source>
</evidence>
<dbReference type="PANTHER" id="PTHR45586:SF1">
    <property type="entry name" value="LIPOPOLYSACCHARIDE ASSEMBLY PROTEIN B"/>
    <property type="match status" value="1"/>
</dbReference>
<keyword evidence="5" id="KW-1185">Reference proteome</keyword>
<evidence type="ECO:0000256" key="3">
    <source>
        <dbReference type="PROSITE-ProRule" id="PRU00339"/>
    </source>
</evidence>
<dbReference type="PANTHER" id="PTHR45586">
    <property type="entry name" value="TPR REPEAT-CONTAINING PROTEIN PA4667"/>
    <property type="match status" value="1"/>
</dbReference>
<keyword evidence="1" id="KW-0677">Repeat</keyword>
<dbReference type="Proteomes" id="UP000315995">
    <property type="component" value="Chromosome"/>
</dbReference>
<feature type="repeat" description="TPR" evidence="3">
    <location>
        <begin position="230"/>
        <end position="263"/>
    </location>
</feature>
<protein>
    <submittedName>
        <fullName evidence="4">Tetratricopeptide repeat protein</fullName>
    </submittedName>
</protein>
<dbReference type="EMBL" id="CP041186">
    <property type="protein sequence ID" value="QDG50972.1"/>
    <property type="molecule type" value="Genomic_DNA"/>
</dbReference>
<evidence type="ECO:0000313" key="4">
    <source>
        <dbReference type="EMBL" id="QDG50972.1"/>
    </source>
</evidence>
<evidence type="ECO:0000256" key="1">
    <source>
        <dbReference type="ARBA" id="ARBA00022737"/>
    </source>
</evidence>
<dbReference type="OrthoDB" id="9789234at2"/>
<name>A0A4Y6PRK9_PERCE</name>
<feature type="repeat" description="TPR" evidence="3">
    <location>
        <begin position="332"/>
        <end position="365"/>
    </location>
</feature>
<proteinExistence type="predicted"/>
<dbReference type="Pfam" id="PF13432">
    <property type="entry name" value="TPR_16"/>
    <property type="match status" value="2"/>
</dbReference>
<dbReference type="SUPFAM" id="SSF48452">
    <property type="entry name" value="TPR-like"/>
    <property type="match status" value="3"/>
</dbReference>
<dbReference type="Gene3D" id="1.25.40.10">
    <property type="entry name" value="Tetratricopeptide repeat domain"/>
    <property type="match status" value="1"/>
</dbReference>
<sequence>MAEFEGNLIALPALRRLEALMPRGIDSVHKTTLKALEQDDYSRALKLANERYARRGVEDYDTVLTYACLLVGRELVVEARGLVKKAREAHGDDPALMAILADARVLEGEVDAAKEALRQIDAEAIERPEILAFVADVWLDLAEEDEAIAFYQRAVDGDVGDPEPAIRLAQLYMGRDELWAAAEAFEYAAKLAKDRLGLWEACADLWFELGEERRGLKAQLRLYELGEADADAWVELGIGFAQFGEFQDALEALSEAEKVDPFCADALIVRGHVFLELGRAEEAMAAFKQAEKLRGERAASARGMAEAALLIGDLMLARQKAERAVELSDDDPESHHVQGRVQQQFGRHDEALASVERALELEPGQPAYLASKALSLALLGRVDEAKAVLGEAVEAARAHPEQLPMWLDGRAWSRLEGRVEEDDWAEIDGMLEVLGREG</sequence>
<organism evidence="4 5">
    <name type="scientific">Persicimonas caeni</name>
    <dbReference type="NCBI Taxonomy" id="2292766"/>
    <lineage>
        <taxon>Bacteria</taxon>
        <taxon>Deltaproteobacteria</taxon>
        <taxon>Bradymonadales</taxon>
        <taxon>Bradymonadaceae</taxon>
        <taxon>Persicimonas</taxon>
    </lineage>
</organism>
<keyword evidence="2 3" id="KW-0802">TPR repeat</keyword>
<evidence type="ECO:0000313" key="5">
    <source>
        <dbReference type="Proteomes" id="UP000315995"/>
    </source>
</evidence>
<reference evidence="4 5" key="1">
    <citation type="submission" date="2019-06" db="EMBL/GenBank/DDBJ databases">
        <title>Persicimonas caeni gen. nov., sp. nov., a predatory bacterium isolated from solar saltern.</title>
        <authorList>
            <person name="Wang S."/>
        </authorList>
    </citation>
    <scope>NUCLEOTIDE SEQUENCE [LARGE SCALE GENOMIC DNA]</scope>
    <source>
        <strain evidence="4 5">YN101</strain>
    </source>
</reference>
<accession>A0A5B8Y766</accession>
<feature type="repeat" description="TPR" evidence="3">
    <location>
        <begin position="264"/>
        <end position="297"/>
    </location>
</feature>
<dbReference type="InterPro" id="IPR051012">
    <property type="entry name" value="CellSynth/LPSAsmb/PSIAsmb"/>
</dbReference>
<accession>A0A4Y6PRK9</accession>
<dbReference type="SMART" id="SM00028">
    <property type="entry name" value="TPR"/>
    <property type="match status" value="7"/>
</dbReference>
<dbReference type="AlphaFoldDB" id="A0A4Y6PRK9"/>
<dbReference type="RefSeq" id="WP_141197462.1">
    <property type="nucleotide sequence ID" value="NZ_CP041186.1"/>
</dbReference>
<dbReference type="InterPro" id="IPR019734">
    <property type="entry name" value="TPR_rpt"/>
</dbReference>
<gene>
    <name evidence="4" type="ORF">FIV42_09560</name>
</gene>